<evidence type="ECO:0000313" key="2">
    <source>
        <dbReference type="EMBL" id="GAA2598457.1"/>
    </source>
</evidence>
<evidence type="ECO:0000256" key="1">
    <source>
        <dbReference type="SAM" id="MobiDB-lite"/>
    </source>
</evidence>
<gene>
    <name evidence="2" type="ORF">GCM10009863_09760</name>
</gene>
<dbReference type="Proteomes" id="UP001501447">
    <property type="component" value="Unassembled WGS sequence"/>
</dbReference>
<protein>
    <submittedName>
        <fullName evidence="2">Uncharacterized protein</fullName>
    </submittedName>
</protein>
<reference evidence="2 3" key="1">
    <citation type="journal article" date="2019" name="Int. J. Syst. Evol. Microbiol.">
        <title>The Global Catalogue of Microorganisms (GCM) 10K type strain sequencing project: providing services to taxonomists for standard genome sequencing and annotation.</title>
        <authorList>
            <consortium name="The Broad Institute Genomics Platform"/>
            <consortium name="The Broad Institute Genome Sequencing Center for Infectious Disease"/>
            <person name="Wu L."/>
            <person name="Ma J."/>
        </authorList>
    </citation>
    <scope>NUCLEOTIDE SEQUENCE [LARGE SCALE GENOMIC DNA]</scope>
    <source>
        <strain evidence="2 3">JCM 16373</strain>
    </source>
</reference>
<accession>A0ABN3PSJ0</accession>
<sequence>MWGSSLASDCWKMLAMESALPGSIRATMSVRCATVASFGKGLGEPASGGLEPRVRRASADGMSAAAGWPQRASGLYSPTRPRPGPRPMSGRTATRPLAHGPGRRPWSAPSGRATARPRSTSSPAGSRVELTGRDTTRLSPVAPVLGALLFGGRPGGCWARSRADRGMTRNAVPTWARAAL</sequence>
<comment type="caution">
    <text evidence="2">The sequence shown here is derived from an EMBL/GenBank/DDBJ whole genome shotgun (WGS) entry which is preliminary data.</text>
</comment>
<organism evidence="2 3">
    <name type="scientific">Streptomyces axinellae</name>
    <dbReference type="NCBI Taxonomy" id="552788"/>
    <lineage>
        <taxon>Bacteria</taxon>
        <taxon>Bacillati</taxon>
        <taxon>Actinomycetota</taxon>
        <taxon>Actinomycetes</taxon>
        <taxon>Kitasatosporales</taxon>
        <taxon>Streptomycetaceae</taxon>
        <taxon>Streptomyces</taxon>
    </lineage>
</organism>
<evidence type="ECO:0000313" key="3">
    <source>
        <dbReference type="Proteomes" id="UP001501447"/>
    </source>
</evidence>
<keyword evidence="3" id="KW-1185">Reference proteome</keyword>
<dbReference type="EMBL" id="BAAARJ010000003">
    <property type="protein sequence ID" value="GAA2598457.1"/>
    <property type="molecule type" value="Genomic_DNA"/>
</dbReference>
<proteinExistence type="predicted"/>
<feature type="region of interest" description="Disordered" evidence="1">
    <location>
        <begin position="63"/>
        <end position="135"/>
    </location>
</feature>
<name>A0ABN3PSJ0_9ACTN</name>